<dbReference type="InterPro" id="IPR050187">
    <property type="entry name" value="Lipid_Phosphate_FormReg"/>
</dbReference>
<evidence type="ECO:0000259" key="5">
    <source>
        <dbReference type="PROSITE" id="PS50146"/>
    </source>
</evidence>
<comment type="similarity">
    <text evidence="2">Belongs to the diacylglycerol/lipid kinase family.</text>
</comment>
<evidence type="ECO:0000313" key="6">
    <source>
        <dbReference type="EMBL" id="HIX02268.1"/>
    </source>
</evidence>
<proteinExistence type="inferred from homology"/>
<organism evidence="6 7">
    <name type="scientific">Candidatus Ligilactobacillus excrementigallinarum</name>
    <dbReference type="NCBI Taxonomy" id="2838641"/>
    <lineage>
        <taxon>Bacteria</taxon>
        <taxon>Bacillati</taxon>
        <taxon>Bacillota</taxon>
        <taxon>Bacilli</taxon>
        <taxon>Lactobacillales</taxon>
        <taxon>Lactobacillaceae</taxon>
        <taxon>Ligilactobacillus</taxon>
    </lineage>
</organism>
<reference evidence="6" key="1">
    <citation type="journal article" date="2021" name="PeerJ">
        <title>Extensive microbial diversity within the chicken gut microbiome revealed by metagenomics and culture.</title>
        <authorList>
            <person name="Gilroy R."/>
            <person name="Ravi A."/>
            <person name="Getino M."/>
            <person name="Pursley I."/>
            <person name="Horton D.L."/>
            <person name="Alikhan N.F."/>
            <person name="Baker D."/>
            <person name="Gharbi K."/>
            <person name="Hall N."/>
            <person name="Watson M."/>
            <person name="Adriaenssens E.M."/>
            <person name="Foster-Nyarko E."/>
            <person name="Jarju S."/>
            <person name="Secka A."/>
            <person name="Antonio M."/>
            <person name="Oren A."/>
            <person name="Chaudhuri R.R."/>
            <person name="La Ragione R."/>
            <person name="Hildebrand F."/>
            <person name="Pallen M.J."/>
        </authorList>
    </citation>
    <scope>NUCLEOTIDE SEQUENCE</scope>
    <source>
        <strain evidence="6">6627</strain>
    </source>
</reference>
<dbReference type="Proteomes" id="UP000823963">
    <property type="component" value="Unassembled WGS sequence"/>
</dbReference>
<dbReference type="PANTHER" id="PTHR12358:SF54">
    <property type="entry name" value="SPHINGOSINE KINASE RELATED PROTEIN"/>
    <property type="match status" value="1"/>
</dbReference>
<evidence type="ECO:0000256" key="3">
    <source>
        <dbReference type="ARBA" id="ARBA00022741"/>
    </source>
</evidence>
<evidence type="ECO:0000313" key="7">
    <source>
        <dbReference type="Proteomes" id="UP000823963"/>
    </source>
</evidence>
<accession>A0A9D1UXR0</accession>
<evidence type="ECO:0000256" key="4">
    <source>
        <dbReference type="ARBA" id="ARBA00022840"/>
    </source>
</evidence>
<reference evidence="6" key="2">
    <citation type="submission" date="2021-04" db="EMBL/GenBank/DDBJ databases">
        <authorList>
            <person name="Gilroy R."/>
        </authorList>
    </citation>
    <scope>NUCLEOTIDE SEQUENCE</scope>
    <source>
        <strain evidence="6">6627</strain>
    </source>
</reference>
<dbReference type="SUPFAM" id="SSF111331">
    <property type="entry name" value="NAD kinase/diacylglycerol kinase-like"/>
    <property type="match status" value="1"/>
</dbReference>
<dbReference type="Gene3D" id="2.60.200.40">
    <property type="match status" value="1"/>
</dbReference>
<dbReference type="Pfam" id="PF00781">
    <property type="entry name" value="DAGK_cat"/>
    <property type="match status" value="1"/>
</dbReference>
<evidence type="ECO:0000256" key="2">
    <source>
        <dbReference type="ARBA" id="ARBA00005983"/>
    </source>
</evidence>
<dbReference type="PROSITE" id="PS50146">
    <property type="entry name" value="DAGK"/>
    <property type="match status" value="1"/>
</dbReference>
<dbReference type="EMBL" id="DXFP01000053">
    <property type="protein sequence ID" value="HIX02268.1"/>
    <property type="molecule type" value="Genomic_DNA"/>
</dbReference>
<keyword evidence="4" id="KW-0067">ATP-binding</keyword>
<name>A0A9D1UXR0_9LACO</name>
<dbReference type="GO" id="GO:0005524">
    <property type="term" value="F:ATP binding"/>
    <property type="evidence" value="ECO:0007669"/>
    <property type="project" value="UniProtKB-KW"/>
</dbReference>
<dbReference type="AlphaFoldDB" id="A0A9D1UXR0"/>
<dbReference type="InterPro" id="IPR001206">
    <property type="entry name" value="Diacylglycerol_kinase_cat_dom"/>
</dbReference>
<keyword evidence="3" id="KW-0547">Nucleotide-binding</keyword>
<dbReference type="InterPro" id="IPR017438">
    <property type="entry name" value="ATP-NAD_kinase_N"/>
</dbReference>
<comment type="caution">
    <text evidence="6">The sequence shown here is derived from an EMBL/GenBank/DDBJ whole genome shotgun (WGS) entry which is preliminary data.</text>
</comment>
<evidence type="ECO:0000256" key="1">
    <source>
        <dbReference type="ARBA" id="ARBA00001946"/>
    </source>
</evidence>
<comment type="cofactor">
    <cofactor evidence="1">
        <name>Mg(2+)</name>
        <dbReference type="ChEBI" id="CHEBI:18420"/>
    </cofactor>
</comment>
<dbReference type="InterPro" id="IPR016064">
    <property type="entry name" value="NAD/diacylglycerol_kinase_sf"/>
</dbReference>
<feature type="domain" description="DAGKc" evidence="5">
    <location>
        <begin position="1"/>
        <end position="142"/>
    </location>
</feature>
<protein>
    <submittedName>
        <fullName evidence="6">Transcriptional regulator</fullName>
    </submittedName>
</protein>
<sequence length="318" mass="37066">MKSFYIIANPHANYGKAQKDWQKVKKSLDDQKIDYRSQETTKVGDAKEYSMSFLHQLKYADYKRYVIIVIGGTGTLNEVLSGIKEADVVNLPIGFISVGQHHQFADEIGIARNPLIALKQILETTEPEKYSLVQYYETNHEETGYFLDSYSIGLGAMLANIRSREKHHWLRNHIKWLADFINLCKAYYNSLDSFKVTLRIGHKYKFYKRAFIVNLRNHAHESDFTSDHDPLDLVIIDRVNIFTFMIFLLISRFSDPLKLPFVHQFRANNMHLTVNSLEQTQIDSREVGGKYNDLYLKMVDYPLWVNIDSVSPADRRKE</sequence>
<dbReference type="GO" id="GO:0016301">
    <property type="term" value="F:kinase activity"/>
    <property type="evidence" value="ECO:0007669"/>
    <property type="project" value="InterPro"/>
</dbReference>
<dbReference type="PANTHER" id="PTHR12358">
    <property type="entry name" value="SPHINGOSINE KINASE"/>
    <property type="match status" value="1"/>
</dbReference>
<gene>
    <name evidence="6" type="ORF">H9861_05890</name>
</gene>
<dbReference type="Gene3D" id="3.40.50.10330">
    <property type="entry name" value="Probable inorganic polyphosphate/atp-NAD kinase, domain 1"/>
    <property type="match status" value="1"/>
</dbReference>